<dbReference type="NCBIfam" id="TIGR02795">
    <property type="entry name" value="tol_pal_ybgF"/>
    <property type="match status" value="1"/>
</dbReference>
<comment type="subcellular location">
    <subcellularLocation>
        <location evidence="1">Periplasm</location>
    </subcellularLocation>
</comment>
<dbReference type="Pfam" id="PF13174">
    <property type="entry name" value="TPR_6"/>
    <property type="match status" value="1"/>
</dbReference>
<keyword evidence="1" id="KW-0574">Periplasm</keyword>
<dbReference type="InterPro" id="IPR032519">
    <property type="entry name" value="YbgF_tri"/>
</dbReference>
<feature type="signal peptide" evidence="1">
    <location>
        <begin position="1"/>
        <end position="27"/>
    </location>
</feature>
<keyword evidence="1" id="KW-0131">Cell cycle</keyword>
<dbReference type="Gene3D" id="1.20.5.110">
    <property type="match status" value="1"/>
</dbReference>
<comment type="function">
    <text evidence="1">Mediates coordination of peptidoglycan synthesis and outer membrane constriction during cell division.</text>
</comment>
<dbReference type="InterPro" id="IPR019734">
    <property type="entry name" value="TPR_rpt"/>
</dbReference>
<accession>A0ABW2EWE3</accession>
<feature type="chain" id="PRO_5044900128" description="Cell division coordinator CpoB" evidence="1">
    <location>
        <begin position="28"/>
        <end position="256"/>
    </location>
</feature>
<dbReference type="Proteomes" id="UP001596411">
    <property type="component" value="Unassembled WGS sequence"/>
</dbReference>
<protein>
    <recommendedName>
        <fullName evidence="1">Cell division coordinator CpoB</fullName>
    </recommendedName>
</protein>
<feature type="coiled-coil region" evidence="1">
    <location>
        <begin position="54"/>
        <end position="99"/>
    </location>
</feature>
<dbReference type="PROSITE" id="PS50005">
    <property type="entry name" value="TPR"/>
    <property type="match status" value="1"/>
</dbReference>
<evidence type="ECO:0000256" key="2">
    <source>
        <dbReference type="PROSITE-ProRule" id="PRU00339"/>
    </source>
</evidence>
<keyword evidence="2" id="KW-0802">TPR repeat</keyword>
<dbReference type="EMBL" id="JBHSZP010000016">
    <property type="protein sequence ID" value="MFC7090022.1"/>
    <property type="molecule type" value="Genomic_DNA"/>
</dbReference>
<organism evidence="5 6">
    <name type="scientific">Halomonas salifodinae</name>
    <dbReference type="NCBI Taxonomy" id="438745"/>
    <lineage>
        <taxon>Bacteria</taxon>
        <taxon>Pseudomonadati</taxon>
        <taxon>Pseudomonadota</taxon>
        <taxon>Gammaproteobacteria</taxon>
        <taxon>Oceanospirillales</taxon>
        <taxon>Halomonadaceae</taxon>
        <taxon>Halomonas</taxon>
    </lineage>
</organism>
<feature type="region of interest" description="Disordered" evidence="3">
    <location>
        <begin position="102"/>
        <end position="130"/>
    </location>
</feature>
<sequence length="256" mass="28125" precursor="true">MNHSHRGRRLARLCGAGALVLPLSVLAQPVIEDLSDRSRTFYEQAEVREGASGNLMLLNQLDEQQREIQQLRGQVEELRHQLEQLRRDSQARYLDLEQRLASSGEAPQEVDAEAARQVAEASAGDGSAAPGADAQAAYQAAFQRVQARDFPAAIAAFEAFVADYPDTNLTANGHYWLGELYSAETRLEPAAAAFQTVLDDYPESNKVPDALYKLGLLKARQGQPDTSRELLQRLIADYPDSNAAVMGRDFLNDAGL</sequence>
<dbReference type="Gene3D" id="1.25.40.10">
    <property type="entry name" value="Tetratricopeptide repeat domain"/>
    <property type="match status" value="1"/>
</dbReference>
<feature type="domain" description="YbgF trimerisation" evidence="4">
    <location>
        <begin position="52"/>
        <end position="107"/>
    </location>
</feature>
<gene>
    <name evidence="5" type="primary">ybgF</name>
    <name evidence="1" type="synonym">cpoB</name>
    <name evidence="5" type="ORF">ACFQH5_10750</name>
</gene>
<evidence type="ECO:0000313" key="6">
    <source>
        <dbReference type="Proteomes" id="UP001596411"/>
    </source>
</evidence>
<keyword evidence="1" id="KW-0175">Coiled coil</keyword>
<evidence type="ECO:0000259" key="4">
    <source>
        <dbReference type="Pfam" id="PF16331"/>
    </source>
</evidence>
<dbReference type="RefSeq" id="WP_346062443.1">
    <property type="nucleotide sequence ID" value="NZ_BAAADR010000010.1"/>
</dbReference>
<feature type="compositionally biased region" description="Low complexity" evidence="3">
    <location>
        <begin position="115"/>
        <end position="130"/>
    </location>
</feature>
<feature type="repeat" description="TPR" evidence="2">
    <location>
        <begin position="171"/>
        <end position="204"/>
    </location>
</feature>
<proteinExistence type="inferred from homology"/>
<keyword evidence="6" id="KW-1185">Reference proteome</keyword>
<evidence type="ECO:0000313" key="5">
    <source>
        <dbReference type="EMBL" id="MFC7090022.1"/>
    </source>
</evidence>
<reference evidence="6" key="1">
    <citation type="journal article" date="2019" name="Int. J. Syst. Evol. Microbiol.">
        <title>The Global Catalogue of Microorganisms (GCM) 10K type strain sequencing project: providing services to taxonomists for standard genome sequencing and annotation.</title>
        <authorList>
            <consortium name="The Broad Institute Genomics Platform"/>
            <consortium name="The Broad Institute Genome Sequencing Center for Infectious Disease"/>
            <person name="Wu L."/>
            <person name="Ma J."/>
        </authorList>
    </citation>
    <scope>NUCLEOTIDE SEQUENCE [LARGE SCALE GENOMIC DNA]</scope>
    <source>
        <strain evidence="6">CGMCC 1.13666</strain>
    </source>
</reference>
<keyword evidence="1" id="KW-0732">Signal</keyword>
<keyword evidence="1" id="KW-0132">Cell division</keyword>
<name>A0ABW2EWE3_9GAMM</name>
<evidence type="ECO:0000256" key="3">
    <source>
        <dbReference type="SAM" id="MobiDB-lite"/>
    </source>
</evidence>
<comment type="caution">
    <text evidence="5">The sequence shown here is derived from an EMBL/GenBank/DDBJ whole genome shotgun (WGS) entry which is preliminary data.</text>
</comment>
<evidence type="ECO:0000256" key="1">
    <source>
        <dbReference type="HAMAP-Rule" id="MF_02066"/>
    </source>
</evidence>
<dbReference type="Pfam" id="PF13432">
    <property type="entry name" value="TPR_16"/>
    <property type="match status" value="1"/>
</dbReference>
<dbReference type="InterPro" id="IPR034706">
    <property type="entry name" value="CpoB"/>
</dbReference>
<dbReference type="InterPro" id="IPR014162">
    <property type="entry name" value="CpoB_C"/>
</dbReference>
<dbReference type="InterPro" id="IPR011990">
    <property type="entry name" value="TPR-like_helical_dom_sf"/>
</dbReference>
<dbReference type="Pfam" id="PF16331">
    <property type="entry name" value="TolA_bind_tri"/>
    <property type="match status" value="1"/>
</dbReference>
<dbReference type="SUPFAM" id="SSF48452">
    <property type="entry name" value="TPR-like"/>
    <property type="match status" value="1"/>
</dbReference>
<dbReference type="HAMAP" id="MF_02066">
    <property type="entry name" value="CpoB"/>
    <property type="match status" value="1"/>
</dbReference>
<comment type="similarity">
    <text evidence="1">Belongs to the CpoB family.</text>
</comment>